<evidence type="ECO:0000313" key="11">
    <source>
        <dbReference type="Proteomes" id="UP001147700"/>
    </source>
</evidence>
<evidence type="ECO:0000313" key="10">
    <source>
        <dbReference type="EMBL" id="MDA0141336.1"/>
    </source>
</evidence>
<organism evidence="10 11">
    <name type="scientific">Solirubrobacter deserti</name>
    <dbReference type="NCBI Taxonomy" id="2282478"/>
    <lineage>
        <taxon>Bacteria</taxon>
        <taxon>Bacillati</taxon>
        <taxon>Actinomycetota</taxon>
        <taxon>Thermoleophilia</taxon>
        <taxon>Solirubrobacterales</taxon>
        <taxon>Solirubrobacteraceae</taxon>
        <taxon>Solirubrobacter</taxon>
    </lineage>
</organism>
<evidence type="ECO:0000259" key="9">
    <source>
        <dbReference type="Pfam" id="PF02397"/>
    </source>
</evidence>
<dbReference type="InterPro" id="IPR036291">
    <property type="entry name" value="NAD(P)-bd_dom_sf"/>
</dbReference>
<dbReference type="InterPro" id="IPR017475">
    <property type="entry name" value="EPS_sugar_tfrase"/>
</dbReference>
<feature type="transmembrane region" description="Helical" evidence="8">
    <location>
        <begin position="299"/>
        <end position="319"/>
    </location>
</feature>
<feature type="domain" description="Bacterial sugar transferase" evidence="9">
    <location>
        <begin position="293"/>
        <end position="486"/>
    </location>
</feature>
<evidence type="ECO:0000256" key="8">
    <source>
        <dbReference type="SAM" id="Phobius"/>
    </source>
</evidence>
<feature type="transmembrane region" description="Helical" evidence="8">
    <location>
        <begin position="130"/>
        <end position="151"/>
    </location>
</feature>
<comment type="similarity">
    <text evidence="2">Belongs to the bacterial sugar transferase family.</text>
</comment>
<name>A0ABT4RSW4_9ACTN</name>
<evidence type="ECO:0000256" key="5">
    <source>
        <dbReference type="ARBA" id="ARBA00022989"/>
    </source>
</evidence>
<accession>A0ABT4RSW4</accession>
<dbReference type="EMBL" id="JAPCID010000054">
    <property type="protein sequence ID" value="MDA0141336.1"/>
    <property type="molecule type" value="Genomic_DNA"/>
</dbReference>
<dbReference type="SUPFAM" id="SSF51735">
    <property type="entry name" value="NAD(P)-binding Rossmann-fold domains"/>
    <property type="match status" value="1"/>
</dbReference>
<evidence type="ECO:0000256" key="6">
    <source>
        <dbReference type="ARBA" id="ARBA00023136"/>
    </source>
</evidence>
<keyword evidence="11" id="KW-1185">Reference proteome</keyword>
<feature type="transmembrane region" description="Helical" evidence="8">
    <location>
        <begin position="68"/>
        <end position="88"/>
    </location>
</feature>
<evidence type="ECO:0000256" key="7">
    <source>
        <dbReference type="SAM" id="MobiDB-lite"/>
    </source>
</evidence>
<keyword evidence="6 8" id="KW-0472">Membrane</keyword>
<keyword evidence="4 8" id="KW-0812">Transmembrane</keyword>
<dbReference type="RefSeq" id="WP_270006747.1">
    <property type="nucleotide sequence ID" value="NZ_JAPCID010000054.1"/>
</dbReference>
<keyword evidence="5 8" id="KW-1133">Transmembrane helix</keyword>
<dbReference type="InterPro" id="IPR003362">
    <property type="entry name" value="Bact_transf"/>
</dbReference>
<keyword evidence="3" id="KW-0808">Transferase</keyword>
<feature type="region of interest" description="Disordered" evidence="7">
    <location>
        <begin position="1"/>
        <end position="28"/>
    </location>
</feature>
<feature type="transmembrane region" description="Helical" evidence="8">
    <location>
        <begin position="37"/>
        <end position="56"/>
    </location>
</feature>
<gene>
    <name evidence="10" type="ORF">OJ962_27820</name>
</gene>
<dbReference type="Pfam" id="PF02397">
    <property type="entry name" value="Bac_transf"/>
    <property type="match status" value="1"/>
</dbReference>
<dbReference type="Gene3D" id="3.40.50.720">
    <property type="entry name" value="NAD(P)-binding Rossmann-like Domain"/>
    <property type="match status" value="1"/>
</dbReference>
<proteinExistence type="inferred from homology"/>
<protein>
    <submittedName>
        <fullName evidence="10">Exopolysaccharide biosynthesis polyprenyl glycosylphosphotransferase</fullName>
    </submittedName>
</protein>
<dbReference type="PANTHER" id="PTHR30576:SF0">
    <property type="entry name" value="UNDECAPRENYL-PHOSPHATE N-ACETYLGALACTOSAMINYL 1-PHOSPHATE TRANSFERASE-RELATED"/>
    <property type="match status" value="1"/>
</dbReference>
<evidence type="ECO:0000256" key="3">
    <source>
        <dbReference type="ARBA" id="ARBA00022679"/>
    </source>
</evidence>
<dbReference type="Proteomes" id="UP001147700">
    <property type="component" value="Unassembled WGS sequence"/>
</dbReference>
<evidence type="ECO:0000256" key="2">
    <source>
        <dbReference type="ARBA" id="ARBA00006464"/>
    </source>
</evidence>
<comment type="caution">
    <text evidence="10">The sequence shown here is derived from an EMBL/GenBank/DDBJ whole genome shotgun (WGS) entry which is preliminary data.</text>
</comment>
<sequence>MSDQTATREMLSGTLELHAPGRRRTSTAARRGNRARVLALLSVDAIAFVLAAVGAHEWSAQPLDLGTVALVILATMAAYAAVGCYRPRATLPAGAERRKLITIPALVAISAACFELGAGHVGAGDSAARLWLLMATLVGTGRLGVAGVEAVTRRATTRTAHATLIVGAGQVGQTVAQRLLNEPQFGFQPIGFLDKEPLDGDSGLTLPVLGASWDLEEVVAEHDVEHVIVAFSTAPPSVVLDVVRRCWALGIGVNVVPRLFEVEGRRTRVEHLGALPIVSLDPSDPHSWQFTVKYALDRVIASLVLLVLTPVVAAIAIAVKLSSPGPVLFRQRRVGLDGRAFDMLKFRTMAGEPGPAGESNAAWAMAAIGMSAEPAADGDRRTRVGAWLRRTSLDELPQLWNVARGDMSLVGPRPEITHYVEQFEDAIYRYPERHRVKSGLTGWAQVNGLRGDTSLQDRVEWDNFYIENWSPLLDLKIVAKTIPALLFARGDR</sequence>
<dbReference type="Pfam" id="PF13727">
    <property type="entry name" value="CoA_binding_3"/>
    <property type="match status" value="1"/>
</dbReference>
<comment type="subcellular location">
    <subcellularLocation>
        <location evidence="1">Membrane</location>
        <topology evidence="1">Multi-pass membrane protein</topology>
    </subcellularLocation>
</comment>
<dbReference type="NCBIfam" id="TIGR03025">
    <property type="entry name" value="EPS_sugtrans"/>
    <property type="match status" value="1"/>
</dbReference>
<evidence type="ECO:0000256" key="4">
    <source>
        <dbReference type="ARBA" id="ARBA00022692"/>
    </source>
</evidence>
<feature type="transmembrane region" description="Helical" evidence="8">
    <location>
        <begin position="100"/>
        <end position="118"/>
    </location>
</feature>
<evidence type="ECO:0000256" key="1">
    <source>
        <dbReference type="ARBA" id="ARBA00004141"/>
    </source>
</evidence>
<reference evidence="10" key="1">
    <citation type="submission" date="2022-10" db="EMBL/GenBank/DDBJ databases">
        <title>The WGS of Solirubrobacter sp. CPCC 204708.</title>
        <authorList>
            <person name="Jiang Z."/>
        </authorList>
    </citation>
    <scope>NUCLEOTIDE SEQUENCE</scope>
    <source>
        <strain evidence="10">CPCC 204708</strain>
    </source>
</reference>
<dbReference type="PANTHER" id="PTHR30576">
    <property type="entry name" value="COLANIC BIOSYNTHESIS UDP-GLUCOSE LIPID CARRIER TRANSFERASE"/>
    <property type="match status" value="1"/>
</dbReference>